<evidence type="ECO:0000313" key="15">
    <source>
        <dbReference type="Proteomes" id="UP000613580"/>
    </source>
</evidence>
<feature type="domain" description="Helicase C-terminal" evidence="13">
    <location>
        <begin position="765"/>
        <end position="929"/>
    </location>
</feature>
<dbReference type="GO" id="GO:0005524">
    <property type="term" value="F:ATP binding"/>
    <property type="evidence" value="ECO:0007669"/>
    <property type="project" value="UniProtKB-KW"/>
</dbReference>
<evidence type="ECO:0000256" key="11">
    <source>
        <dbReference type="SAM" id="MobiDB-lite"/>
    </source>
</evidence>
<dbReference type="PROSITE" id="PS51194">
    <property type="entry name" value="HELICASE_CTER"/>
    <property type="match status" value="1"/>
</dbReference>
<evidence type="ECO:0000259" key="13">
    <source>
        <dbReference type="PROSITE" id="PS51194"/>
    </source>
</evidence>
<dbReference type="GO" id="GO:1990904">
    <property type="term" value="C:ribonucleoprotein complex"/>
    <property type="evidence" value="ECO:0007669"/>
    <property type="project" value="UniProtKB-ARBA"/>
</dbReference>
<evidence type="ECO:0000256" key="9">
    <source>
        <dbReference type="ARBA" id="ARBA00038040"/>
    </source>
</evidence>
<name>A0A8H6WAN4_MYCCL</name>
<dbReference type="InterPro" id="IPR014001">
    <property type="entry name" value="Helicase_ATP-bd"/>
</dbReference>
<keyword evidence="15" id="KW-1185">Reference proteome</keyword>
<dbReference type="SMART" id="SM00487">
    <property type="entry name" value="DEXDc"/>
    <property type="match status" value="1"/>
</dbReference>
<keyword evidence="4" id="KW-0547">Nucleotide-binding</keyword>
<dbReference type="CDD" id="cd18791">
    <property type="entry name" value="SF2_C_RHA"/>
    <property type="match status" value="1"/>
</dbReference>
<dbReference type="FunFam" id="1.20.120.1080:FF:000018">
    <property type="entry name" value="Pre-mRNA-splicing factor ATP-dependent RNA helicase prp16"/>
    <property type="match status" value="1"/>
</dbReference>
<dbReference type="InterPro" id="IPR001650">
    <property type="entry name" value="Helicase_C-like"/>
</dbReference>
<dbReference type="OrthoDB" id="10253254at2759"/>
<feature type="compositionally biased region" description="Basic and acidic residues" evidence="11">
    <location>
        <begin position="317"/>
        <end position="330"/>
    </location>
</feature>
<dbReference type="Pfam" id="PF04408">
    <property type="entry name" value="WHD_HA2"/>
    <property type="match status" value="1"/>
</dbReference>
<dbReference type="Gene3D" id="1.20.120.1080">
    <property type="match status" value="1"/>
</dbReference>
<dbReference type="EMBL" id="JACAZE010000007">
    <property type="protein sequence ID" value="KAF7311012.1"/>
    <property type="molecule type" value="Genomic_DNA"/>
</dbReference>
<keyword evidence="6" id="KW-0347">Helicase</keyword>
<gene>
    <name evidence="14" type="ORF">HMN09_00644600</name>
</gene>
<dbReference type="InterPro" id="IPR011709">
    <property type="entry name" value="DEAD-box_helicase_OB_fold"/>
</dbReference>
<reference evidence="14" key="1">
    <citation type="submission" date="2020-05" db="EMBL/GenBank/DDBJ databases">
        <title>Mycena genomes resolve the evolution of fungal bioluminescence.</title>
        <authorList>
            <person name="Tsai I.J."/>
        </authorList>
    </citation>
    <scope>NUCLEOTIDE SEQUENCE</scope>
    <source>
        <strain evidence="14">110903Hualien_Pintung</strain>
    </source>
</reference>
<dbReference type="Gene3D" id="3.40.50.300">
    <property type="entry name" value="P-loop containing nucleotide triphosphate hydrolases"/>
    <property type="match status" value="2"/>
</dbReference>
<dbReference type="PROSITE" id="PS00690">
    <property type="entry name" value="DEAH_ATP_HELICASE"/>
    <property type="match status" value="1"/>
</dbReference>
<evidence type="ECO:0000259" key="12">
    <source>
        <dbReference type="PROSITE" id="PS51192"/>
    </source>
</evidence>
<comment type="caution">
    <text evidence="14">The sequence shown here is derived from an EMBL/GenBank/DDBJ whole genome shotgun (WGS) entry which is preliminary data.</text>
</comment>
<evidence type="ECO:0000256" key="10">
    <source>
        <dbReference type="ARBA" id="ARBA00047984"/>
    </source>
</evidence>
<evidence type="ECO:0000256" key="1">
    <source>
        <dbReference type="ARBA" id="ARBA00004123"/>
    </source>
</evidence>
<evidence type="ECO:0000256" key="4">
    <source>
        <dbReference type="ARBA" id="ARBA00022741"/>
    </source>
</evidence>
<feature type="domain" description="Helicase ATP-binding" evidence="12">
    <location>
        <begin position="580"/>
        <end position="743"/>
    </location>
</feature>
<dbReference type="GO" id="GO:0005634">
    <property type="term" value="C:nucleus"/>
    <property type="evidence" value="ECO:0007669"/>
    <property type="project" value="UniProtKB-SubCell"/>
</dbReference>
<keyword evidence="3" id="KW-0507">mRNA processing</keyword>
<dbReference type="Pfam" id="PF07717">
    <property type="entry name" value="OB_NTP_bind"/>
    <property type="match status" value="1"/>
</dbReference>
<dbReference type="InterPro" id="IPR048333">
    <property type="entry name" value="HA2_WH"/>
</dbReference>
<feature type="compositionally biased region" description="Polar residues" evidence="11">
    <location>
        <begin position="264"/>
        <end position="277"/>
    </location>
</feature>
<dbReference type="Pfam" id="PF00271">
    <property type="entry name" value="Helicase_C"/>
    <property type="match status" value="1"/>
</dbReference>
<dbReference type="FunFam" id="3.40.50.300:FF:000615">
    <property type="entry name" value="pre-mRNA-splicing factor ATP-dependent RNA helicase DEAH7"/>
    <property type="match status" value="1"/>
</dbReference>
<dbReference type="AlphaFoldDB" id="A0A8H6WAN4"/>
<dbReference type="SUPFAM" id="SSF52540">
    <property type="entry name" value="P-loop containing nucleoside triphosphate hydrolases"/>
    <property type="match status" value="1"/>
</dbReference>
<dbReference type="GO" id="GO:0034458">
    <property type="term" value="F:3'-5' RNA helicase activity"/>
    <property type="evidence" value="ECO:0007669"/>
    <property type="project" value="TreeGrafter"/>
</dbReference>
<comment type="catalytic activity">
    <reaction evidence="10">
        <text>ATP + H2O = ADP + phosphate + H(+)</text>
        <dbReference type="Rhea" id="RHEA:13065"/>
        <dbReference type="ChEBI" id="CHEBI:15377"/>
        <dbReference type="ChEBI" id="CHEBI:15378"/>
        <dbReference type="ChEBI" id="CHEBI:30616"/>
        <dbReference type="ChEBI" id="CHEBI:43474"/>
        <dbReference type="ChEBI" id="CHEBI:456216"/>
        <dbReference type="EC" id="3.6.4.13"/>
    </reaction>
</comment>
<feature type="compositionally biased region" description="Basic and acidic residues" evidence="11">
    <location>
        <begin position="161"/>
        <end position="171"/>
    </location>
</feature>
<dbReference type="Pfam" id="PF21010">
    <property type="entry name" value="HA2_C"/>
    <property type="match status" value="1"/>
</dbReference>
<protein>
    <recommendedName>
        <fullName evidence="2">RNA helicase</fullName>
        <ecNumber evidence="2">3.6.4.13</ecNumber>
    </recommendedName>
</protein>
<proteinExistence type="inferred from homology"/>
<dbReference type="PANTHER" id="PTHR18934:SF91">
    <property type="entry name" value="PRE-MRNA-SPLICING FACTOR ATP-DEPENDENT RNA HELICASE PRP16"/>
    <property type="match status" value="1"/>
</dbReference>
<dbReference type="GO" id="GO:0000398">
    <property type="term" value="P:mRNA splicing, via spliceosome"/>
    <property type="evidence" value="ECO:0007669"/>
    <property type="project" value="UniProtKB-ARBA"/>
</dbReference>
<evidence type="ECO:0000256" key="6">
    <source>
        <dbReference type="ARBA" id="ARBA00022806"/>
    </source>
</evidence>
<comment type="subcellular location">
    <subcellularLocation>
        <location evidence="1">Nucleus</location>
    </subcellularLocation>
</comment>
<dbReference type="InterPro" id="IPR011545">
    <property type="entry name" value="DEAD/DEAH_box_helicase_dom"/>
</dbReference>
<dbReference type="Proteomes" id="UP000613580">
    <property type="component" value="Unassembled WGS sequence"/>
</dbReference>
<dbReference type="GO" id="GO:0016787">
    <property type="term" value="F:hydrolase activity"/>
    <property type="evidence" value="ECO:0007669"/>
    <property type="project" value="UniProtKB-KW"/>
</dbReference>
<dbReference type="SMART" id="SM00847">
    <property type="entry name" value="HA2"/>
    <property type="match status" value="1"/>
</dbReference>
<feature type="compositionally biased region" description="Basic and acidic residues" evidence="11">
    <location>
        <begin position="205"/>
        <end position="222"/>
    </location>
</feature>
<keyword evidence="7" id="KW-0067">ATP-binding</keyword>
<evidence type="ECO:0000313" key="14">
    <source>
        <dbReference type="EMBL" id="KAF7311012.1"/>
    </source>
</evidence>
<evidence type="ECO:0000256" key="5">
    <source>
        <dbReference type="ARBA" id="ARBA00022801"/>
    </source>
</evidence>
<organism evidence="14 15">
    <name type="scientific">Mycena chlorophos</name>
    <name type="common">Agaric fungus</name>
    <name type="synonym">Agaricus chlorophos</name>
    <dbReference type="NCBI Taxonomy" id="658473"/>
    <lineage>
        <taxon>Eukaryota</taxon>
        <taxon>Fungi</taxon>
        <taxon>Dikarya</taxon>
        <taxon>Basidiomycota</taxon>
        <taxon>Agaricomycotina</taxon>
        <taxon>Agaricomycetes</taxon>
        <taxon>Agaricomycetidae</taxon>
        <taxon>Agaricales</taxon>
        <taxon>Marasmiineae</taxon>
        <taxon>Mycenaceae</taxon>
        <taxon>Mycena</taxon>
    </lineage>
</organism>
<evidence type="ECO:0000256" key="3">
    <source>
        <dbReference type="ARBA" id="ARBA00022664"/>
    </source>
</evidence>
<sequence>MARAELAFVTILSPPVMSTEEFNHQLAIKLSRALNTLNPNDLLAQRVTDIAKSSSLPEFITAARTFGKFEDSFLGEIHAEIALHEKGLAPKPVAGITVHDSDVLEPPPARPGGLIRPDIRHTFKQPAKPLEPPTPRASVLGLDRLAQEKRAAAAAALGDSDGSRKKPRLDNGNEPVFKVPSLPVRDNQRQRGPETPSHPGGISDIARRRLEEHRRNKEKQRAEGITAANERREDAPKGLGDFQRRSNRDRDRDRGWGGRRESDNNQQQRGWESSTPRSVRGNGNGDAPSVRVPNVGWDSTPRRSGDDGSGWGSAGSRRWDATPRNVREGSPDNALGLDAREWEEEQIRLDRDWYAGAEEGGIAGDEEHNPLAQYEDLSALKNAEIATKQVKRISAKQAQYNADNDLWEANRMVTSGIATRKGVDEDFEDESESTVHVMVHDIKPPFLDGRTVYTKQLAPINPIRDPTSDMAVFSRKGSALVKEKREQAERAKAAAKIAAIGGTALGNIMGVKDEEAEAVAEEKRKEAEAKAKGETISYKGESQFASHLKTSSGISSFAKTRTLKEQREYLPAFASREELLKCIRENQVVIVIGETGSGKTTQLAQFLYEDGYCQFGLIGCTQPRRVAAMSVARRVSEEMECKPGATVGYAIRFEDCTTAETKIKYMTDGVLLRESLNEGDLDRYSVIILDEAHERSLNTDVLMGLLRKILSRRRDLELIVTSATMNAEKFSTFYGNAPCFTIPGRTFPVELFHSKSPCEDYVDSAVKQVLQIHLSNPPGDILVFMTGQEDIAITCQVVTDEGAHSACVLPIYSQMPADLQAKIFDPTPDGRRKIIVATNIAETSLTADGILYVVDAGILEAQGVQPESRHGRVTDHAHQPGECESAQGARRTYGTWTEMAFMHELFESAIPEIQRTNLANTVLLLKGLGVKNLLEFDFMDPPPQSNILNSMYQLWVLGALDNVGDLTPVGRKMNDFPMDPSMAKMLIASVEYRCSAEMLTIVSMLSVPSVFYRPKERMEEADAAREKFNVPESDHLTLLNVFNQWKSHGYRDEWAMRHFLHPKLLRKAREVRTQLEDIMNFQKMSLVSAGTDFDVLRKAIAAGYFHQAARAKGIGEFVNIRSGLPCHLHPTSALYGLGYTPAYVVYHELILTSKEYMTQVTSIDPYWLAELGSVFYSVKEKNFDERGNRRHPLSRK</sequence>
<evidence type="ECO:0000256" key="8">
    <source>
        <dbReference type="ARBA" id="ARBA00023242"/>
    </source>
</evidence>
<dbReference type="InterPro" id="IPR002464">
    <property type="entry name" value="DNA/RNA_helicase_DEAH_CS"/>
</dbReference>
<evidence type="ECO:0000256" key="2">
    <source>
        <dbReference type="ARBA" id="ARBA00012552"/>
    </source>
</evidence>
<accession>A0A8H6WAN4</accession>
<dbReference type="EC" id="3.6.4.13" evidence="2"/>
<comment type="similarity">
    <text evidence="9">Belongs to the DEAD box helicase family. DEAH subfamily. PRP16 sub-subfamily.</text>
</comment>
<dbReference type="Pfam" id="PF00270">
    <property type="entry name" value="DEAD"/>
    <property type="match status" value="1"/>
</dbReference>
<dbReference type="GO" id="GO:0003723">
    <property type="term" value="F:RNA binding"/>
    <property type="evidence" value="ECO:0007669"/>
    <property type="project" value="TreeGrafter"/>
</dbReference>
<keyword evidence="5" id="KW-0378">Hydrolase</keyword>
<dbReference type="InterPro" id="IPR007502">
    <property type="entry name" value="Helicase-assoc_dom"/>
</dbReference>
<keyword evidence="8" id="KW-0539">Nucleus</keyword>
<dbReference type="InterPro" id="IPR027417">
    <property type="entry name" value="P-loop_NTPase"/>
</dbReference>
<feature type="region of interest" description="Disordered" evidence="11">
    <location>
        <begin position="151"/>
        <end position="339"/>
    </location>
</feature>
<feature type="compositionally biased region" description="Basic and acidic residues" evidence="11">
    <location>
        <begin position="229"/>
        <end position="263"/>
    </location>
</feature>
<evidence type="ECO:0000256" key="7">
    <source>
        <dbReference type="ARBA" id="ARBA00022840"/>
    </source>
</evidence>
<dbReference type="PROSITE" id="PS51192">
    <property type="entry name" value="HELICASE_ATP_BIND_1"/>
    <property type="match status" value="1"/>
</dbReference>
<dbReference type="PANTHER" id="PTHR18934">
    <property type="entry name" value="ATP-DEPENDENT RNA HELICASE"/>
    <property type="match status" value="1"/>
</dbReference>